<proteinExistence type="predicted"/>
<gene>
    <name evidence="2" type="ORF">GCM10011335_13920</name>
</gene>
<evidence type="ECO:0000313" key="3">
    <source>
        <dbReference type="Proteomes" id="UP000613160"/>
    </source>
</evidence>
<organism evidence="2 3">
    <name type="scientific">Aureimonas glaciei</name>
    <dbReference type="NCBI Taxonomy" id="1776957"/>
    <lineage>
        <taxon>Bacteria</taxon>
        <taxon>Pseudomonadati</taxon>
        <taxon>Pseudomonadota</taxon>
        <taxon>Alphaproteobacteria</taxon>
        <taxon>Hyphomicrobiales</taxon>
        <taxon>Aurantimonadaceae</taxon>
        <taxon>Aureimonas</taxon>
    </lineage>
</organism>
<feature type="compositionally biased region" description="Low complexity" evidence="1">
    <location>
        <begin position="145"/>
        <end position="154"/>
    </location>
</feature>
<keyword evidence="3" id="KW-1185">Reference proteome</keyword>
<dbReference type="EMBL" id="BMJJ01000003">
    <property type="protein sequence ID" value="GGD12243.1"/>
    <property type="molecule type" value="Genomic_DNA"/>
</dbReference>
<accession>A0A916XU74</accession>
<protein>
    <submittedName>
        <fullName evidence="2">Uncharacterized protein</fullName>
    </submittedName>
</protein>
<comment type="caution">
    <text evidence="2">The sequence shown here is derived from an EMBL/GenBank/DDBJ whole genome shotgun (WGS) entry which is preliminary data.</text>
</comment>
<reference evidence="2" key="1">
    <citation type="journal article" date="2014" name="Int. J. Syst. Evol. Microbiol.">
        <title>Complete genome sequence of Corynebacterium casei LMG S-19264T (=DSM 44701T), isolated from a smear-ripened cheese.</title>
        <authorList>
            <consortium name="US DOE Joint Genome Institute (JGI-PGF)"/>
            <person name="Walter F."/>
            <person name="Albersmeier A."/>
            <person name="Kalinowski J."/>
            <person name="Ruckert C."/>
        </authorList>
    </citation>
    <scope>NUCLEOTIDE SEQUENCE</scope>
    <source>
        <strain evidence="2">CGMCC 1.15493</strain>
    </source>
</reference>
<feature type="region of interest" description="Disordered" evidence="1">
    <location>
        <begin position="105"/>
        <end position="154"/>
    </location>
</feature>
<evidence type="ECO:0000313" key="2">
    <source>
        <dbReference type="EMBL" id="GGD12243.1"/>
    </source>
</evidence>
<reference evidence="2" key="2">
    <citation type="submission" date="2020-09" db="EMBL/GenBank/DDBJ databases">
        <authorList>
            <person name="Sun Q."/>
            <person name="Zhou Y."/>
        </authorList>
    </citation>
    <scope>NUCLEOTIDE SEQUENCE</scope>
    <source>
        <strain evidence="2">CGMCC 1.15493</strain>
    </source>
</reference>
<name>A0A916XU74_9HYPH</name>
<evidence type="ECO:0000256" key="1">
    <source>
        <dbReference type="SAM" id="MobiDB-lite"/>
    </source>
</evidence>
<dbReference type="AlphaFoldDB" id="A0A916XU74"/>
<dbReference type="Proteomes" id="UP000613160">
    <property type="component" value="Unassembled WGS sequence"/>
</dbReference>
<feature type="compositionally biased region" description="Basic and acidic residues" evidence="1">
    <location>
        <begin position="114"/>
        <end position="125"/>
    </location>
</feature>
<sequence length="154" mass="17354">MDETGSDALEAALRAAVARHRRQLQREADQRTEAFERRFLLARLGFPPCDLDAAAAVPAAAALPPELRRRIEQRLTTEAERLLRLARAGSARYDLNRHIAVHRSLGWLQGRPPQRHDRPGDDRQPGRAVNAQFRRPGRPRRRTPRSGPGEHAAS</sequence>
<dbReference type="RefSeq" id="WP_188849876.1">
    <property type="nucleotide sequence ID" value="NZ_BMJJ01000003.1"/>
</dbReference>
<feature type="compositionally biased region" description="Basic residues" evidence="1">
    <location>
        <begin position="135"/>
        <end position="144"/>
    </location>
</feature>